<organism evidence="1 2">
    <name type="scientific">Botrytis fragariae</name>
    <dbReference type="NCBI Taxonomy" id="1964551"/>
    <lineage>
        <taxon>Eukaryota</taxon>
        <taxon>Fungi</taxon>
        <taxon>Dikarya</taxon>
        <taxon>Ascomycota</taxon>
        <taxon>Pezizomycotina</taxon>
        <taxon>Leotiomycetes</taxon>
        <taxon>Helotiales</taxon>
        <taxon>Sclerotiniaceae</taxon>
        <taxon>Botrytis</taxon>
    </lineage>
</organism>
<sequence length="69" mass="7506">MCLILHMDNHILICGSNIFAITPGIGTYRVVASKRKRILGIMVILGKVEKIGCGIGNVLIRRGQQCIDA</sequence>
<proteinExistence type="predicted"/>
<accession>A0A8H6ECT1</accession>
<gene>
    <name evidence="1" type="ORF">Bfra_010661</name>
</gene>
<keyword evidence="2" id="KW-1185">Reference proteome</keyword>
<name>A0A8H6ECT1_9HELO</name>
<protein>
    <submittedName>
        <fullName evidence="1">Uncharacterized protein</fullName>
    </submittedName>
</protein>
<dbReference type="AlphaFoldDB" id="A0A8H6ECT1"/>
<evidence type="ECO:0000313" key="2">
    <source>
        <dbReference type="Proteomes" id="UP000531561"/>
    </source>
</evidence>
<dbReference type="EMBL" id="JABFCT010000028">
    <property type="protein sequence ID" value="KAF5867692.1"/>
    <property type="molecule type" value="Genomic_DNA"/>
</dbReference>
<reference evidence="1 2" key="1">
    <citation type="journal article" date="2020" name="Phytopathology">
        <title>A high-quality genome resource of Botrytis fragariae, a new and rapidly spreading fungal pathogen causing strawberry gray mold in the U.S.A.</title>
        <authorList>
            <person name="Wu Y."/>
            <person name="Saski C.A."/>
            <person name="Schnabel G."/>
            <person name="Xiao S."/>
            <person name="Hu M."/>
        </authorList>
    </citation>
    <scope>NUCLEOTIDE SEQUENCE [LARGE SCALE GENOMIC DNA]</scope>
    <source>
        <strain evidence="1 2">BVB16</strain>
    </source>
</reference>
<comment type="caution">
    <text evidence="1">The sequence shown here is derived from an EMBL/GenBank/DDBJ whole genome shotgun (WGS) entry which is preliminary data.</text>
</comment>
<dbReference type="GeneID" id="59264690"/>
<dbReference type="Proteomes" id="UP000531561">
    <property type="component" value="Unassembled WGS sequence"/>
</dbReference>
<dbReference type="RefSeq" id="XP_037186641.1">
    <property type="nucleotide sequence ID" value="XM_037340998.1"/>
</dbReference>
<evidence type="ECO:0000313" key="1">
    <source>
        <dbReference type="EMBL" id="KAF5867692.1"/>
    </source>
</evidence>